<dbReference type="PRINTS" id="PR00439">
    <property type="entry name" value="11SGLOBULIN"/>
</dbReference>
<organism evidence="7 8">
    <name type="scientific">Aristolochia fimbriata</name>
    <name type="common">White veined hardy Dutchman's pipe vine</name>
    <dbReference type="NCBI Taxonomy" id="158543"/>
    <lineage>
        <taxon>Eukaryota</taxon>
        <taxon>Viridiplantae</taxon>
        <taxon>Streptophyta</taxon>
        <taxon>Embryophyta</taxon>
        <taxon>Tracheophyta</taxon>
        <taxon>Spermatophyta</taxon>
        <taxon>Magnoliopsida</taxon>
        <taxon>Magnoliidae</taxon>
        <taxon>Piperales</taxon>
        <taxon>Aristolochiaceae</taxon>
        <taxon>Aristolochia</taxon>
    </lineage>
</organism>
<sequence length="478" mass="53767">MAAGAIFPVLFVLLFCGVSIAQFEQLQPLTHSAPQGRFRVQTQCKVENLRAIEPTQRIEAEAGMIEYFAQDEEQLQCAGAAVLRTTIASRGLRLPEFSNAPKLVYIVQGRGYMGAVIPGCPETYQSRQSQFQRREERGSERYRDEYRDEHQKIHEFQAGDIVIVPAGVASWCYNDGETPIVAIEFHDTTNNVNQLDQILRRFQLAGNPRRQPGWAATEQEENQSKNVFSGFELRRLAQALGVSTETARRIQGEDDRRGSIVFVEEGLRLATPSSTTAHEEEEEMERRPTNGLEETLCNAKLRYNIADPRHTDIYSHRGGRITSINSQKLPILNFLRLSAEKGVLRRNAIFPPHWNTNAHSVLYCTGGDARVQIVGNQGRPVYDGRLRRNQLITIPQNFAVMAEAGEGGFEYVSFKTNDNAMMSPIVGKASVFGAIPEPVLMSSYRLSREETRQLKNNRRYELGVFEPSSQNTQGRASA</sequence>
<evidence type="ECO:0000313" key="7">
    <source>
        <dbReference type="EMBL" id="KAG9445655.1"/>
    </source>
</evidence>
<dbReference type="InterPro" id="IPR014710">
    <property type="entry name" value="RmlC-like_jellyroll"/>
</dbReference>
<evidence type="ECO:0000313" key="8">
    <source>
        <dbReference type="Proteomes" id="UP000825729"/>
    </source>
</evidence>
<gene>
    <name evidence="7" type="ORF">H6P81_011783</name>
</gene>
<feature type="signal peptide" evidence="5">
    <location>
        <begin position="1"/>
        <end position="21"/>
    </location>
</feature>
<dbReference type="Pfam" id="PF00190">
    <property type="entry name" value="Cupin_1"/>
    <property type="match status" value="2"/>
</dbReference>
<dbReference type="Gene3D" id="2.60.120.10">
    <property type="entry name" value="Jelly Rolls"/>
    <property type="match status" value="2"/>
</dbReference>
<feature type="domain" description="Cupin type-1" evidence="6">
    <location>
        <begin position="303"/>
        <end position="452"/>
    </location>
</feature>
<dbReference type="FunFam" id="2.60.120.10:FF:000073">
    <property type="entry name" value="Glycinin G1"/>
    <property type="match status" value="1"/>
</dbReference>
<feature type="chain" id="PRO_5043473676" description="Cupin type-1 domain-containing protein" evidence="5">
    <location>
        <begin position="22"/>
        <end position="478"/>
    </location>
</feature>
<comment type="caution">
    <text evidence="7">The sequence shown here is derived from an EMBL/GenBank/DDBJ whole genome shotgun (WGS) entry which is preliminary data.</text>
</comment>
<evidence type="ECO:0000256" key="4">
    <source>
        <dbReference type="ARBA" id="ARBA00023157"/>
    </source>
</evidence>
<dbReference type="PANTHER" id="PTHR31189:SF80">
    <property type="entry name" value="OS02G0456100 PROTEIN"/>
    <property type="match status" value="1"/>
</dbReference>
<evidence type="ECO:0000256" key="1">
    <source>
        <dbReference type="ARBA" id="ARBA00007178"/>
    </source>
</evidence>
<keyword evidence="4" id="KW-1015">Disulfide bond</keyword>
<dbReference type="Proteomes" id="UP000825729">
    <property type="component" value="Unassembled WGS sequence"/>
</dbReference>
<reference evidence="7 8" key="1">
    <citation type="submission" date="2021-07" db="EMBL/GenBank/DDBJ databases">
        <title>The Aristolochia fimbriata genome: insights into angiosperm evolution, floral development and chemical biosynthesis.</title>
        <authorList>
            <person name="Jiao Y."/>
        </authorList>
    </citation>
    <scope>NUCLEOTIDE SEQUENCE [LARGE SCALE GENOMIC DNA]</scope>
    <source>
        <strain evidence="7">IBCAS-2021</strain>
        <tissue evidence="7">Leaf</tissue>
    </source>
</reference>
<proteinExistence type="inferred from homology"/>
<name>A0AAV7E9X8_ARIFI</name>
<dbReference type="PANTHER" id="PTHR31189">
    <property type="entry name" value="OS03G0336100 PROTEIN-RELATED"/>
    <property type="match status" value="1"/>
</dbReference>
<keyword evidence="5" id="KW-0732">Signal</keyword>
<dbReference type="InterPro" id="IPR011051">
    <property type="entry name" value="RmlC_Cupin_sf"/>
</dbReference>
<dbReference type="EMBL" id="JAINDJ010000005">
    <property type="protein sequence ID" value="KAG9445655.1"/>
    <property type="molecule type" value="Genomic_DNA"/>
</dbReference>
<comment type="similarity">
    <text evidence="1">Belongs to the 11S seed storage protein (globulins) family.</text>
</comment>
<dbReference type="SMART" id="SM00835">
    <property type="entry name" value="Cupin_1"/>
    <property type="match status" value="2"/>
</dbReference>
<protein>
    <recommendedName>
        <fullName evidence="6">Cupin type-1 domain-containing protein</fullName>
    </recommendedName>
</protein>
<dbReference type="InterPro" id="IPR006044">
    <property type="entry name" value="11S_seedstore_pln"/>
</dbReference>
<accession>A0AAV7E9X8</accession>
<dbReference type="AlphaFoldDB" id="A0AAV7E9X8"/>
<dbReference type="CDD" id="cd02242">
    <property type="entry name" value="cupin_11S_legumin_N"/>
    <property type="match status" value="1"/>
</dbReference>
<evidence type="ECO:0000256" key="2">
    <source>
        <dbReference type="ARBA" id="ARBA00022761"/>
    </source>
</evidence>
<dbReference type="SUPFAM" id="SSF51182">
    <property type="entry name" value="RmlC-like cupins"/>
    <property type="match status" value="1"/>
</dbReference>
<evidence type="ECO:0000259" key="6">
    <source>
        <dbReference type="SMART" id="SM00835"/>
    </source>
</evidence>
<dbReference type="CDD" id="cd02243">
    <property type="entry name" value="cupin_11S_legumin_C"/>
    <property type="match status" value="1"/>
</dbReference>
<keyword evidence="3" id="KW-0708">Seed storage protein</keyword>
<feature type="domain" description="Cupin type-1" evidence="6">
    <location>
        <begin position="47"/>
        <end position="248"/>
    </location>
</feature>
<dbReference type="InterPro" id="IPR006045">
    <property type="entry name" value="Cupin_1"/>
</dbReference>
<dbReference type="GO" id="GO:0045735">
    <property type="term" value="F:nutrient reservoir activity"/>
    <property type="evidence" value="ECO:0007669"/>
    <property type="project" value="UniProtKB-KW"/>
</dbReference>
<evidence type="ECO:0000256" key="5">
    <source>
        <dbReference type="SAM" id="SignalP"/>
    </source>
</evidence>
<evidence type="ECO:0000256" key="3">
    <source>
        <dbReference type="ARBA" id="ARBA00023129"/>
    </source>
</evidence>
<keyword evidence="8" id="KW-1185">Reference proteome</keyword>
<keyword evidence="2" id="KW-0758">Storage protein</keyword>
<dbReference type="InterPro" id="IPR050253">
    <property type="entry name" value="Seed_Storage-Functional"/>
</dbReference>